<reference evidence="2" key="2">
    <citation type="submission" date="2020-09" db="EMBL/GenBank/DDBJ databases">
        <title>Reference genome assembly for Australian Ascochyta lentis isolate Al4.</title>
        <authorList>
            <person name="Lee R.C."/>
            <person name="Farfan-Caceres L.M."/>
            <person name="Debler J.W."/>
            <person name="Williams A.H."/>
            <person name="Henares B.M."/>
        </authorList>
    </citation>
    <scope>NUCLEOTIDE SEQUENCE</scope>
    <source>
        <strain evidence="2">Al4</strain>
    </source>
</reference>
<sequence>MEEKNQKQPAHMARSPSDDPKVRALRRPVDKSARLAKHFQSMDEALGTAVDQETYMEAGQGEHPSIVLAQKLGEDRMAQKQGEDRMAQKQGEDRMAQKQGRHQMAQKQGRHQMAQKQGRHQMAQKQGRHQMAQAQVSPSASPASRHGERKDPTNLAAHIKQSFDEDHWVDSNEVGWIVDAEETPIEAYANTSPGVMPPFPFEPTPEQISHYEGLCEYWIDRKASFRDLFTGILDGPDPKIDKVRGRSATTAVQTANGVRAEAEARRVQQQ</sequence>
<protein>
    <submittedName>
        <fullName evidence="2">Uncharacterized protein</fullName>
    </submittedName>
</protein>
<feature type="compositionally biased region" description="Basic and acidic residues" evidence="1">
    <location>
        <begin position="72"/>
        <end position="96"/>
    </location>
</feature>
<evidence type="ECO:0000313" key="3">
    <source>
        <dbReference type="Proteomes" id="UP000651452"/>
    </source>
</evidence>
<gene>
    <name evidence="2" type="ORF">EKO04_011622</name>
</gene>
<dbReference type="AlphaFoldDB" id="A0A8H7MEP3"/>
<proteinExistence type="predicted"/>
<feature type="compositionally biased region" description="Basic and acidic residues" evidence="1">
    <location>
        <begin position="260"/>
        <end position="270"/>
    </location>
</feature>
<dbReference type="Proteomes" id="UP000651452">
    <property type="component" value="Unassembled WGS sequence"/>
</dbReference>
<reference evidence="2" key="1">
    <citation type="submission" date="2018-12" db="EMBL/GenBank/DDBJ databases">
        <authorList>
            <person name="Syme R.A."/>
            <person name="Farfan-Caceres L."/>
            <person name="Lichtenzveig J."/>
        </authorList>
    </citation>
    <scope>NUCLEOTIDE SEQUENCE</scope>
    <source>
        <strain evidence="2">Al4</strain>
    </source>
</reference>
<name>A0A8H7MEP3_9PLEO</name>
<organism evidence="2 3">
    <name type="scientific">Ascochyta lentis</name>
    <dbReference type="NCBI Taxonomy" id="205686"/>
    <lineage>
        <taxon>Eukaryota</taxon>
        <taxon>Fungi</taxon>
        <taxon>Dikarya</taxon>
        <taxon>Ascomycota</taxon>
        <taxon>Pezizomycotina</taxon>
        <taxon>Dothideomycetes</taxon>
        <taxon>Pleosporomycetidae</taxon>
        <taxon>Pleosporales</taxon>
        <taxon>Pleosporineae</taxon>
        <taxon>Didymellaceae</taxon>
        <taxon>Ascochyta</taxon>
    </lineage>
</organism>
<accession>A0A8H7MEP3</accession>
<feature type="compositionally biased region" description="Polar residues" evidence="1">
    <location>
        <begin position="247"/>
        <end position="256"/>
    </location>
</feature>
<feature type="region of interest" description="Disordered" evidence="1">
    <location>
        <begin position="245"/>
        <end position="270"/>
    </location>
</feature>
<feature type="region of interest" description="Disordered" evidence="1">
    <location>
        <begin position="1"/>
        <end position="30"/>
    </location>
</feature>
<dbReference type="EMBL" id="RZGK01000024">
    <property type="protein sequence ID" value="KAF9690382.1"/>
    <property type="molecule type" value="Genomic_DNA"/>
</dbReference>
<keyword evidence="3" id="KW-1185">Reference proteome</keyword>
<evidence type="ECO:0000256" key="1">
    <source>
        <dbReference type="SAM" id="MobiDB-lite"/>
    </source>
</evidence>
<evidence type="ECO:0000313" key="2">
    <source>
        <dbReference type="EMBL" id="KAF9690382.1"/>
    </source>
</evidence>
<feature type="region of interest" description="Disordered" evidence="1">
    <location>
        <begin position="71"/>
        <end position="151"/>
    </location>
</feature>
<dbReference type="OrthoDB" id="10536320at2759"/>
<feature type="compositionally biased region" description="Basic and acidic residues" evidence="1">
    <location>
        <begin position="16"/>
        <end position="30"/>
    </location>
</feature>
<comment type="caution">
    <text evidence="2">The sequence shown here is derived from an EMBL/GenBank/DDBJ whole genome shotgun (WGS) entry which is preliminary data.</text>
</comment>
<feature type="compositionally biased region" description="Low complexity" evidence="1">
    <location>
        <begin position="132"/>
        <end position="144"/>
    </location>
</feature>